<gene>
    <name evidence="4" type="ORF">G6F64_000577</name>
</gene>
<evidence type="ECO:0000256" key="3">
    <source>
        <dbReference type="SAM" id="Phobius"/>
    </source>
</evidence>
<evidence type="ECO:0000256" key="2">
    <source>
        <dbReference type="SAM" id="MobiDB-lite"/>
    </source>
</evidence>
<dbReference type="GO" id="GO:0004497">
    <property type="term" value="F:monooxygenase activity"/>
    <property type="evidence" value="ECO:0007669"/>
    <property type="project" value="TreeGrafter"/>
</dbReference>
<dbReference type="Pfam" id="PF05042">
    <property type="entry name" value="Caleosin"/>
    <property type="match status" value="1"/>
</dbReference>
<keyword evidence="3" id="KW-1133">Transmembrane helix</keyword>
<reference evidence="4" key="1">
    <citation type="journal article" date="2020" name="Microb. Genom.">
        <title>Genetic diversity of clinical and environmental Mucorales isolates obtained from an investigation of mucormycosis cases among solid organ transplant recipients.</title>
        <authorList>
            <person name="Nguyen M.H."/>
            <person name="Kaul D."/>
            <person name="Muto C."/>
            <person name="Cheng S.J."/>
            <person name="Richter R.A."/>
            <person name="Bruno V.M."/>
            <person name="Liu G."/>
            <person name="Beyhan S."/>
            <person name="Sundermann A.J."/>
            <person name="Mounaud S."/>
            <person name="Pasculle A.W."/>
            <person name="Nierman W.C."/>
            <person name="Driscoll E."/>
            <person name="Cumbie R."/>
            <person name="Clancy C.J."/>
            <person name="Dupont C.L."/>
        </authorList>
    </citation>
    <scope>NUCLEOTIDE SEQUENCE</scope>
    <source>
        <strain evidence="4">GL11</strain>
    </source>
</reference>
<comment type="caution">
    <text evidence="4">The sequence shown here is derived from an EMBL/GenBank/DDBJ whole genome shotgun (WGS) entry which is preliminary data.</text>
</comment>
<feature type="transmembrane region" description="Helical" evidence="3">
    <location>
        <begin position="44"/>
        <end position="65"/>
    </location>
</feature>
<dbReference type="InterPro" id="IPR007736">
    <property type="entry name" value="Caleosin-related"/>
</dbReference>
<dbReference type="OrthoDB" id="640742at2759"/>
<evidence type="ECO:0000256" key="1">
    <source>
        <dbReference type="ARBA" id="ARBA00006765"/>
    </source>
</evidence>
<organism evidence="4 5">
    <name type="scientific">Rhizopus oryzae</name>
    <name type="common">Mucormycosis agent</name>
    <name type="synonym">Rhizopus arrhizus var. delemar</name>
    <dbReference type="NCBI Taxonomy" id="64495"/>
    <lineage>
        <taxon>Eukaryota</taxon>
        <taxon>Fungi</taxon>
        <taxon>Fungi incertae sedis</taxon>
        <taxon>Mucoromycota</taxon>
        <taxon>Mucoromycotina</taxon>
        <taxon>Mucoromycetes</taxon>
        <taxon>Mucorales</taxon>
        <taxon>Mucorineae</taxon>
        <taxon>Rhizopodaceae</taxon>
        <taxon>Rhizopus</taxon>
    </lineage>
</organism>
<protein>
    <submittedName>
        <fullName evidence="4">Uncharacterized protein</fullName>
    </submittedName>
</protein>
<name>A0A9P7BY43_RHIOR</name>
<dbReference type="Proteomes" id="UP000716291">
    <property type="component" value="Unassembled WGS sequence"/>
</dbReference>
<dbReference type="EMBL" id="JAANQT010000036">
    <property type="protein sequence ID" value="KAG1315552.1"/>
    <property type="molecule type" value="Genomic_DNA"/>
</dbReference>
<evidence type="ECO:0000313" key="5">
    <source>
        <dbReference type="Proteomes" id="UP000716291"/>
    </source>
</evidence>
<comment type="similarity">
    <text evidence="1">Belongs to the caleosin family.</text>
</comment>
<dbReference type="AlphaFoldDB" id="A0A9P7BY43"/>
<evidence type="ECO:0000313" key="4">
    <source>
        <dbReference type="EMBL" id="KAG1315552.1"/>
    </source>
</evidence>
<sequence>MSLNQEDNRLIVKESGIQKHISFWDKRNKGYITPIDTITGFLTLGYNIIFSVALGTFTGIFLSVLSQTSWVPDPLCRSFVPNLIRSRKQTSGVYDEDGVFVPERFEQLFDKYAKKSNESITITEFVKMTKEQEELGGNIKAWVLGMIELCTAYFFIGHRGCLSKEDVRAAYDGTLFYRLKDNNSITQPARNPYTPLAGTYLLSSRKRGMRFIEDQVNNLFSTISITDSNVRDWVNYLQDIALSSLKRGSIIQGVSAPPPYRKTETVVIDEEPEEQEPRPYLTGVAQSDFMSNEPVSLLGDLGVANLYENNQEGSDLFQNLTKHEEEPHIHIASDEGDGEIMNRFLRHDDNDNLHQESLTGVKDGEEGKLIHIVSEKMQEFTTTDEEDSSMMHSTADEGSQHEEQHPVSESTAMTPPPDEEVPIVAPNEDNIETVKNKKKNKKAVDHSENQILPVTEENRNEWPTPAKA</sequence>
<keyword evidence="5" id="KW-1185">Reference proteome</keyword>
<accession>A0A9P7BY43</accession>
<feature type="compositionally biased region" description="Basic and acidic residues" evidence="2">
    <location>
        <begin position="394"/>
        <end position="406"/>
    </location>
</feature>
<dbReference type="PANTHER" id="PTHR31495:SF0">
    <property type="entry name" value="BINDING PROTEIN CALEOSIN, PUTATIVE (AFU_ORTHOLOGUE AFUA_5G13750)-RELATED"/>
    <property type="match status" value="1"/>
</dbReference>
<dbReference type="GO" id="GO:0005509">
    <property type="term" value="F:calcium ion binding"/>
    <property type="evidence" value="ECO:0007669"/>
    <property type="project" value="TreeGrafter"/>
</dbReference>
<keyword evidence="3" id="KW-0472">Membrane</keyword>
<keyword evidence="3" id="KW-0812">Transmembrane</keyword>
<feature type="region of interest" description="Disordered" evidence="2">
    <location>
        <begin position="379"/>
        <end position="468"/>
    </location>
</feature>
<dbReference type="PANTHER" id="PTHR31495">
    <property type="entry name" value="PEROXYGENASE 3-RELATED"/>
    <property type="match status" value="1"/>
</dbReference>
<proteinExistence type="inferred from homology"/>